<dbReference type="PANTHER" id="PTHR38775:SF1">
    <property type="entry name" value="INNER MEMBRANE PROTEIN"/>
    <property type="match status" value="1"/>
</dbReference>
<dbReference type="PANTHER" id="PTHR38775">
    <property type="entry name" value="INNER MEMBRANE PROTEIN-RELATED"/>
    <property type="match status" value="1"/>
</dbReference>
<dbReference type="Pfam" id="PF06611">
    <property type="entry name" value="DUF1145"/>
    <property type="match status" value="1"/>
</dbReference>
<keyword evidence="5" id="KW-1185">Reference proteome</keyword>
<gene>
    <name evidence="2" type="ORF">IRZ65_04415</name>
    <name evidence="3" type="ORF">NCTC11842_02777</name>
</gene>
<evidence type="ECO:0000313" key="4">
    <source>
        <dbReference type="Proteomes" id="UP000250443"/>
    </source>
</evidence>
<dbReference type="Proteomes" id="UP000626180">
    <property type="component" value="Unassembled WGS sequence"/>
</dbReference>
<protein>
    <submittedName>
        <fullName evidence="2">DUF1145 domain-containing protein</fullName>
    </submittedName>
    <submittedName>
        <fullName evidence="3">Membrane protein</fullName>
    </submittedName>
</protein>
<dbReference type="AlphaFoldDB" id="A0A2X2CN05"/>
<dbReference type="InterPro" id="IPR009525">
    <property type="entry name" value="DUF1145"/>
</dbReference>
<dbReference type="EMBL" id="UAUF01000012">
    <property type="protein sequence ID" value="SPZ08423.1"/>
    <property type="molecule type" value="Genomic_DNA"/>
</dbReference>
<organism evidence="3 4">
    <name type="scientific">Pseudomonas luteola</name>
    <dbReference type="NCBI Taxonomy" id="47886"/>
    <lineage>
        <taxon>Bacteria</taxon>
        <taxon>Pseudomonadati</taxon>
        <taxon>Pseudomonadota</taxon>
        <taxon>Gammaproteobacteria</taxon>
        <taxon>Pseudomonadales</taxon>
        <taxon>Pseudomonadaceae</taxon>
        <taxon>Pseudomonas</taxon>
    </lineage>
</organism>
<name>A0A2X2CN05_PSELU</name>
<evidence type="ECO:0000313" key="2">
    <source>
        <dbReference type="EMBL" id="MBF8639924.1"/>
    </source>
</evidence>
<evidence type="ECO:0000256" key="1">
    <source>
        <dbReference type="SAM" id="Phobius"/>
    </source>
</evidence>
<proteinExistence type="predicted"/>
<accession>A0A2X2CN05</accession>
<evidence type="ECO:0000313" key="5">
    <source>
        <dbReference type="Proteomes" id="UP000626180"/>
    </source>
</evidence>
<evidence type="ECO:0000313" key="3">
    <source>
        <dbReference type="EMBL" id="SPZ08423.1"/>
    </source>
</evidence>
<dbReference type="GeneID" id="300269026"/>
<keyword evidence="1" id="KW-0812">Transmembrane</keyword>
<reference evidence="2 5" key="2">
    <citation type="submission" date="2020-10" db="EMBL/GenBank/DDBJ databases">
        <title>Genome sequences of Pseudomonas isolates.</title>
        <authorList>
            <person name="Wessels L."/>
            <person name="Reich F."/>
            <person name="Hammerl J."/>
        </authorList>
    </citation>
    <scope>NUCLEOTIDE SEQUENCE [LARGE SCALE GENOMIC DNA]</scope>
    <source>
        <strain evidence="2 5">20-MO00624-0</strain>
    </source>
</reference>
<keyword evidence="1" id="KW-0472">Membrane</keyword>
<dbReference type="Proteomes" id="UP000250443">
    <property type="component" value="Unassembled WGS sequence"/>
</dbReference>
<reference evidence="3 4" key="1">
    <citation type="submission" date="2018-06" db="EMBL/GenBank/DDBJ databases">
        <authorList>
            <consortium name="Pathogen Informatics"/>
            <person name="Doyle S."/>
        </authorList>
    </citation>
    <scope>NUCLEOTIDE SEQUENCE [LARGE SCALE GENOMIC DNA]</scope>
    <source>
        <strain evidence="3 4">NCTC11842</strain>
    </source>
</reference>
<dbReference type="RefSeq" id="WP_010794974.1">
    <property type="nucleotide sequence ID" value="NZ_CP069262.1"/>
</dbReference>
<feature type="transmembrane region" description="Helical" evidence="1">
    <location>
        <begin position="36"/>
        <end position="57"/>
    </location>
</feature>
<dbReference type="EMBL" id="JADMCD010000002">
    <property type="protein sequence ID" value="MBF8639924.1"/>
    <property type="molecule type" value="Genomic_DNA"/>
</dbReference>
<sequence length="89" mass="9977">MRLLSIVGKVAFLVFWLAVLANLLEPFAYPFQLLINGAAVALLILHVIEVLAVGARVRNRPSPWLDRLQVLLFGVFHWYRLPITVAAAN</sequence>
<keyword evidence="1" id="KW-1133">Transmembrane helix</keyword>